<organism evidence="3 4">
    <name type="scientific">Bacteroides intestinalis</name>
    <dbReference type="NCBI Taxonomy" id="329854"/>
    <lineage>
        <taxon>Bacteria</taxon>
        <taxon>Pseudomonadati</taxon>
        <taxon>Bacteroidota</taxon>
        <taxon>Bacteroidia</taxon>
        <taxon>Bacteroidales</taxon>
        <taxon>Bacteroidaceae</taxon>
        <taxon>Bacteroides</taxon>
    </lineage>
</organism>
<dbReference type="Gene3D" id="1.50.10.10">
    <property type="match status" value="1"/>
</dbReference>
<dbReference type="GO" id="GO:0005975">
    <property type="term" value="P:carbohydrate metabolic process"/>
    <property type="evidence" value="ECO:0007669"/>
    <property type="project" value="InterPro"/>
</dbReference>
<dbReference type="Proteomes" id="UP000291191">
    <property type="component" value="Unassembled WGS sequence"/>
</dbReference>
<evidence type="ECO:0000256" key="1">
    <source>
        <dbReference type="ARBA" id="ARBA00008558"/>
    </source>
</evidence>
<keyword evidence="4" id="KW-1185">Reference proteome</keyword>
<comment type="caution">
    <text evidence="3">The sequence shown here is derived from an EMBL/GenBank/DDBJ whole genome shotgun (WGS) entry which is preliminary data.</text>
</comment>
<feature type="non-terminal residue" evidence="3">
    <location>
        <position position="210"/>
    </location>
</feature>
<dbReference type="AlphaFoldDB" id="A0A4Q5GMZ5"/>
<comment type="similarity">
    <text evidence="1">Belongs to the N-acylglucosamine 2-epimerase family.</text>
</comment>
<sequence length="210" mass="24693">MDLKKLAALYKDELMDNVLPFWLEHSQDHEFGGYFTCLDRQGNVFDTDKFVWLQGREVWLFSMLYNKVEKRQEWLDCAIQGGEFLKKYGHDGNYNWYFSLDRTGRPLVDPYNIFSYTFATMAFGQLSLATGNQEYADIAKKTFEIILSKVDNPKGKWNKLHPGTRDLKNFALPMILCNLALEIEHLLDADYLEKTMEVCIHEVMEVFYRP</sequence>
<dbReference type="InterPro" id="IPR008928">
    <property type="entry name" value="6-hairpin_glycosidase_sf"/>
</dbReference>
<dbReference type="EMBL" id="RCXO01000087">
    <property type="protein sequence ID" value="RYT69837.1"/>
    <property type="molecule type" value="Genomic_DNA"/>
</dbReference>
<dbReference type="SUPFAM" id="SSF48208">
    <property type="entry name" value="Six-hairpin glycosidases"/>
    <property type="match status" value="1"/>
</dbReference>
<proteinExistence type="inferred from homology"/>
<evidence type="ECO:0000256" key="2">
    <source>
        <dbReference type="ARBA" id="ARBA00023235"/>
    </source>
</evidence>
<dbReference type="GO" id="GO:0016853">
    <property type="term" value="F:isomerase activity"/>
    <property type="evidence" value="ECO:0007669"/>
    <property type="project" value="UniProtKB-KW"/>
</dbReference>
<dbReference type="PANTHER" id="PTHR15108">
    <property type="entry name" value="N-ACYLGLUCOSAMINE-2-EPIMERASE"/>
    <property type="match status" value="1"/>
</dbReference>
<gene>
    <name evidence="3" type="ORF">EAJ06_24015</name>
</gene>
<evidence type="ECO:0000313" key="3">
    <source>
        <dbReference type="EMBL" id="RYT69837.1"/>
    </source>
</evidence>
<evidence type="ECO:0000313" key="4">
    <source>
        <dbReference type="Proteomes" id="UP000291191"/>
    </source>
</evidence>
<keyword evidence="2 3" id="KW-0413">Isomerase</keyword>
<accession>A0A4Q5GMZ5</accession>
<name>A0A4Q5GMZ5_9BACE</name>
<dbReference type="InterPro" id="IPR010819">
    <property type="entry name" value="AGE/CE"/>
</dbReference>
<dbReference type="InterPro" id="IPR012341">
    <property type="entry name" value="6hp_glycosidase-like_sf"/>
</dbReference>
<reference evidence="3 4" key="1">
    <citation type="journal article" date="2019" name="Science, e1252229">
        <title>Invertible promoters mediate bacterial phase variation, antibiotic resistance, and host adaptation in the gut.</title>
        <authorList>
            <person name="Jiang X."/>
            <person name="Hall A.B."/>
            <person name="Arthur T.D."/>
            <person name="Plichta D.R."/>
            <person name="Covington C.T."/>
            <person name="Poyet M."/>
            <person name="Crothers J."/>
            <person name="Moses P.L."/>
            <person name="Tolonen A.C."/>
            <person name="Vlamakis H."/>
            <person name="Alm E.J."/>
            <person name="Xavier R.J."/>
        </authorList>
    </citation>
    <scope>NUCLEOTIDE SEQUENCE [LARGE SCALE GENOMIC DNA]</scope>
    <source>
        <strain evidence="4">bf_0095</strain>
    </source>
</reference>
<dbReference type="Pfam" id="PF07221">
    <property type="entry name" value="GlcNAc_2-epim"/>
    <property type="match status" value="1"/>
</dbReference>
<protein>
    <submittedName>
        <fullName evidence="3">AGE family epimerase/isomerase</fullName>
    </submittedName>
</protein>
<dbReference type="RefSeq" id="WP_192914553.1">
    <property type="nucleotide sequence ID" value="NZ_RCXO01000087.1"/>
</dbReference>